<dbReference type="RefSeq" id="WP_004341293.1">
    <property type="nucleotide sequence ID" value="NZ_CALLWX010000017.1"/>
</dbReference>
<organism evidence="2 3">
    <name type="scientific">Segatella buccae</name>
    <dbReference type="NCBI Taxonomy" id="28126"/>
    <lineage>
        <taxon>Bacteria</taxon>
        <taxon>Pseudomonadati</taxon>
        <taxon>Bacteroidota</taxon>
        <taxon>Bacteroidia</taxon>
        <taxon>Bacteroidales</taxon>
        <taxon>Prevotellaceae</taxon>
        <taxon>Segatella</taxon>
    </lineage>
</organism>
<dbReference type="PROSITE" id="PS50005">
    <property type="entry name" value="TPR"/>
    <property type="match status" value="1"/>
</dbReference>
<dbReference type="GeneID" id="93535447"/>
<gene>
    <name evidence="2" type="ORF">NCTC13063_01724</name>
</gene>
<dbReference type="Gene3D" id="1.25.40.10">
    <property type="entry name" value="Tetratricopeptide repeat domain"/>
    <property type="match status" value="1"/>
</dbReference>
<dbReference type="InterPro" id="IPR019734">
    <property type="entry name" value="TPR_rpt"/>
</dbReference>
<dbReference type="InterPro" id="IPR011990">
    <property type="entry name" value="TPR-like_helical_dom_sf"/>
</dbReference>
<dbReference type="Pfam" id="PF00515">
    <property type="entry name" value="TPR_1"/>
    <property type="match status" value="1"/>
</dbReference>
<dbReference type="SMART" id="SM00028">
    <property type="entry name" value="TPR"/>
    <property type="match status" value="1"/>
</dbReference>
<sequence length="59" mass="6952">MTSEDYYLKGNEFRRRGDFRQAMECYLEAIALDPESPAVQAKEMLDSIFAFYCKDLYNP</sequence>
<evidence type="ECO:0000313" key="3">
    <source>
        <dbReference type="Proteomes" id="UP000255283"/>
    </source>
</evidence>
<evidence type="ECO:0000313" key="2">
    <source>
        <dbReference type="EMBL" id="SUB80440.1"/>
    </source>
</evidence>
<evidence type="ECO:0000256" key="1">
    <source>
        <dbReference type="PROSITE-ProRule" id="PRU00339"/>
    </source>
</evidence>
<feature type="repeat" description="TPR" evidence="1">
    <location>
        <begin position="3"/>
        <end position="36"/>
    </location>
</feature>
<dbReference type="EMBL" id="UGTJ01000001">
    <property type="protein sequence ID" value="SUB80440.1"/>
    <property type="molecule type" value="Genomic_DNA"/>
</dbReference>
<dbReference type="SUPFAM" id="SSF48452">
    <property type="entry name" value="TPR-like"/>
    <property type="match status" value="1"/>
</dbReference>
<dbReference type="Proteomes" id="UP000255283">
    <property type="component" value="Unassembled WGS sequence"/>
</dbReference>
<keyword evidence="1" id="KW-0802">TPR repeat</keyword>
<accession>A0AAQ1ZJB5</accession>
<name>A0AAQ1ZJB5_9BACT</name>
<reference evidence="2 3" key="1">
    <citation type="submission" date="2018-06" db="EMBL/GenBank/DDBJ databases">
        <authorList>
            <consortium name="Pathogen Informatics"/>
            <person name="Doyle S."/>
        </authorList>
    </citation>
    <scope>NUCLEOTIDE SEQUENCE [LARGE SCALE GENOMIC DNA]</scope>
    <source>
        <strain evidence="2 3">NCTC13063</strain>
    </source>
</reference>
<comment type="caution">
    <text evidence="2">The sequence shown here is derived from an EMBL/GenBank/DDBJ whole genome shotgun (WGS) entry which is preliminary data.</text>
</comment>
<proteinExistence type="predicted"/>
<protein>
    <submittedName>
        <fullName evidence="2">Tetratricopeptide repeat</fullName>
    </submittedName>
</protein>
<dbReference type="AlphaFoldDB" id="A0AAQ1ZJB5"/>